<evidence type="ECO:0000313" key="2">
    <source>
        <dbReference type="Proteomes" id="UP000545507"/>
    </source>
</evidence>
<dbReference type="RefSeq" id="WP_177137178.1">
    <property type="nucleotide sequence ID" value="NZ_VYGV01000016.1"/>
</dbReference>
<keyword evidence="2" id="KW-1185">Reference proteome</keyword>
<proteinExistence type="predicted"/>
<organism evidence="1 2">
    <name type="scientific">Hydrogenophaga aromaticivorans</name>
    <dbReference type="NCBI Taxonomy" id="2610898"/>
    <lineage>
        <taxon>Bacteria</taxon>
        <taxon>Pseudomonadati</taxon>
        <taxon>Pseudomonadota</taxon>
        <taxon>Betaproteobacteria</taxon>
        <taxon>Burkholderiales</taxon>
        <taxon>Comamonadaceae</taxon>
        <taxon>Hydrogenophaga</taxon>
    </lineage>
</organism>
<evidence type="ECO:0000313" key="1">
    <source>
        <dbReference type="EMBL" id="NWF47298.1"/>
    </source>
</evidence>
<gene>
    <name evidence="1" type="ORF">F3K02_18865</name>
</gene>
<name>A0A7Y8H0E6_9BURK</name>
<comment type="caution">
    <text evidence="1">The sequence shown here is derived from an EMBL/GenBank/DDBJ whole genome shotgun (WGS) entry which is preliminary data.</text>
</comment>
<protein>
    <submittedName>
        <fullName evidence="1">Uncharacterized protein</fullName>
    </submittedName>
</protein>
<dbReference type="EMBL" id="VYGV01000016">
    <property type="protein sequence ID" value="NWF47298.1"/>
    <property type="molecule type" value="Genomic_DNA"/>
</dbReference>
<dbReference type="AlphaFoldDB" id="A0A7Y8H0E6"/>
<reference evidence="1 2" key="1">
    <citation type="submission" date="2019-09" db="EMBL/GenBank/DDBJ databases">
        <title>Hydrogenophaga aromatica sp. nov., isolated from a para-xylene-degrading enrichment culture.</title>
        <authorList>
            <person name="Tancsics A."/>
            <person name="Banerjee S."/>
        </authorList>
    </citation>
    <scope>NUCLEOTIDE SEQUENCE [LARGE SCALE GENOMIC DNA]</scope>
    <source>
        <strain evidence="1 2">D2P1</strain>
    </source>
</reference>
<dbReference type="Proteomes" id="UP000545507">
    <property type="component" value="Unassembled WGS sequence"/>
</dbReference>
<accession>A0A7Y8H0E6</accession>
<sequence>MALRIKNQWFDNGRPKSAKETASVVAFIVWRVTQNMVKQMREARFDIDVGPQYFAFMREILGFLLQVVDRMAFERMGAEQRGEFTGALVRRVAEILEESEQEWMGPPPEGADSWRNQFIDFHNELGEAYADYGHGPDGPDFGFVRYLGSRIEGVMPAKDRHWVKDQLMAVEVPEALEMVRRGMHGALSTEPRPKRRATMSGD</sequence>